<keyword evidence="2 3" id="KW-0808">Transferase</keyword>
<dbReference type="PANTHER" id="PTHR13132">
    <property type="entry name" value="ALPHA- 1,6 -FUCOSYLTRANSFERASE"/>
    <property type="match status" value="1"/>
</dbReference>
<gene>
    <name evidence="6" type="ORF">AFUS01_LOCUS30193</name>
</gene>
<evidence type="ECO:0000313" key="6">
    <source>
        <dbReference type="EMBL" id="CAG7819763.1"/>
    </source>
</evidence>
<evidence type="ECO:0000256" key="2">
    <source>
        <dbReference type="ARBA" id="ARBA00022679"/>
    </source>
</evidence>
<evidence type="ECO:0000256" key="4">
    <source>
        <dbReference type="SAM" id="Phobius"/>
    </source>
</evidence>
<dbReference type="Proteomes" id="UP000708208">
    <property type="component" value="Unassembled WGS sequence"/>
</dbReference>
<keyword evidence="1 3" id="KW-0328">Glycosyltransferase</keyword>
<dbReference type="GO" id="GO:0006487">
    <property type="term" value="P:protein N-linked glycosylation"/>
    <property type="evidence" value="ECO:0007669"/>
    <property type="project" value="TreeGrafter"/>
</dbReference>
<reference evidence="6" key="1">
    <citation type="submission" date="2021-06" db="EMBL/GenBank/DDBJ databases">
        <authorList>
            <person name="Hodson N. C."/>
            <person name="Mongue J. A."/>
            <person name="Jaron S. K."/>
        </authorList>
    </citation>
    <scope>NUCLEOTIDE SEQUENCE</scope>
</reference>
<keyword evidence="4" id="KW-0472">Membrane</keyword>
<evidence type="ECO:0000256" key="3">
    <source>
        <dbReference type="PROSITE-ProRule" id="PRU00992"/>
    </source>
</evidence>
<evidence type="ECO:0000259" key="5">
    <source>
        <dbReference type="PROSITE" id="PS51659"/>
    </source>
</evidence>
<sequence>MKLKFRNIFTIAVVLFCIIIVFIVLSKSAKSSQRNSFELSESDFSVVSDEASESYKQTHLFQRVESLIQKLEALEDNNYRIRSILRRVNLVTKNVNQLNLEKESSEGVPELVEVRPPIPYEETRRILEIHLKEIWYTLRSLEDHIPAQNFTQLQDIYRVLRSHVINLRANDGYELFRQKETTELANLVQGRIKLLQNPVNCDTARKAVCKLNKPCGFGCQIHHVGYCLIHAYATGRTLILETEFWKYDSAGWNHVFLPVSDTCTDSGKNQPQHADVIEIPYVDSITTLPNHLPVSIPADICRRLERVHGEPHIWWVGQFIRYLLRLQPSFQNEIKEYVEKLRFQSPTVGIHVRRTDKITYEASFHSLEEYMVHAREYFDIQEKVRGQIIRNVFIASDDPAVISEAKTNYSKPGWRILGSMEVARTAKSERYGLSGLIGVLKDVFVLAECDFLICTFSSQICRLAYELVQAKHADASGRFVSLDSIYYYGGGNSVIEVAVIAHTPRDPQEIELRLMDNIHVDGNHWNGMSKGMNLRTYKRGFYPSYKTRNLVQRVAFPKAKWWLGPSETK</sequence>
<dbReference type="InterPro" id="IPR045573">
    <property type="entry name" value="Fut8_N_cat"/>
</dbReference>
<accession>A0A8J2PF98</accession>
<dbReference type="PANTHER" id="PTHR13132:SF29">
    <property type="entry name" value="ALPHA-(1,6)-FUCOSYLTRANSFERASE"/>
    <property type="match status" value="1"/>
</dbReference>
<protein>
    <recommendedName>
        <fullName evidence="5">GT23 domain-containing protein</fullName>
    </recommendedName>
</protein>
<evidence type="ECO:0000256" key="1">
    <source>
        <dbReference type="ARBA" id="ARBA00022676"/>
    </source>
</evidence>
<proteinExistence type="inferred from homology"/>
<dbReference type="CDD" id="cd11792">
    <property type="entry name" value="SH3_Fut8"/>
    <property type="match status" value="1"/>
</dbReference>
<keyword evidence="4" id="KW-1133">Transmembrane helix</keyword>
<dbReference type="AlphaFoldDB" id="A0A8J2PF98"/>
<dbReference type="CDD" id="cd11300">
    <property type="entry name" value="Fut8_like"/>
    <property type="match status" value="1"/>
</dbReference>
<feature type="region of interest" description="Important for donor substrate binding" evidence="3">
    <location>
        <begin position="353"/>
        <end position="354"/>
    </location>
</feature>
<keyword evidence="7" id="KW-1185">Reference proteome</keyword>
<evidence type="ECO:0000313" key="7">
    <source>
        <dbReference type="Proteomes" id="UP000708208"/>
    </source>
</evidence>
<dbReference type="InterPro" id="IPR035653">
    <property type="entry name" value="Fut8_SH3"/>
</dbReference>
<comment type="similarity">
    <text evidence="3">Belongs to the glycosyltransferase 23 family.</text>
</comment>
<keyword evidence="4" id="KW-0812">Transmembrane</keyword>
<dbReference type="InterPro" id="IPR027350">
    <property type="entry name" value="GT23_dom"/>
</dbReference>
<dbReference type="GO" id="GO:0046921">
    <property type="term" value="F:alpha-(1-&gt;6)-fucosyltransferase activity"/>
    <property type="evidence" value="ECO:0007669"/>
    <property type="project" value="TreeGrafter"/>
</dbReference>
<feature type="transmembrane region" description="Helical" evidence="4">
    <location>
        <begin position="7"/>
        <end position="25"/>
    </location>
</feature>
<dbReference type="Pfam" id="PF19745">
    <property type="entry name" value="FUT8_N_cat"/>
    <property type="match status" value="1"/>
</dbReference>
<name>A0A8J2PF98_9HEXA</name>
<dbReference type="PROSITE" id="PS51659">
    <property type="entry name" value="GT23"/>
    <property type="match status" value="1"/>
</dbReference>
<comment type="caution">
    <text evidence="6">The sequence shown here is derived from an EMBL/GenBank/DDBJ whole genome shotgun (WGS) entry which is preliminary data.</text>
</comment>
<feature type="domain" description="GT23" evidence="5">
    <location>
        <begin position="203"/>
        <end position="482"/>
    </location>
</feature>
<organism evidence="6 7">
    <name type="scientific">Allacma fusca</name>
    <dbReference type="NCBI Taxonomy" id="39272"/>
    <lineage>
        <taxon>Eukaryota</taxon>
        <taxon>Metazoa</taxon>
        <taxon>Ecdysozoa</taxon>
        <taxon>Arthropoda</taxon>
        <taxon>Hexapoda</taxon>
        <taxon>Collembola</taxon>
        <taxon>Symphypleona</taxon>
        <taxon>Sminthuridae</taxon>
        <taxon>Allacma</taxon>
    </lineage>
</organism>
<dbReference type="EMBL" id="CAJVCH010459211">
    <property type="protein sequence ID" value="CAG7819763.1"/>
    <property type="molecule type" value="Genomic_DNA"/>
</dbReference>
<dbReference type="OrthoDB" id="2014825at2759"/>